<accession>A0A150KUK1</accession>
<reference evidence="1 2" key="1">
    <citation type="submission" date="2016-01" db="EMBL/GenBank/DDBJ databases">
        <title>Genome Sequences of Twelve Sporeforming Bacillus Species Isolated from Foods.</title>
        <authorList>
            <person name="Berendsen E.M."/>
            <person name="Wells-Bennik M.H."/>
            <person name="Krawcyk A.O."/>
            <person name="De Jong A."/>
            <person name="Holsappel S."/>
            <person name="Eijlander R.T."/>
            <person name="Kuipers O.P."/>
        </authorList>
    </citation>
    <scope>NUCLEOTIDE SEQUENCE [LARGE SCALE GENOMIC DNA]</scope>
    <source>
        <strain evidence="1 2">B4102</strain>
    </source>
</reference>
<dbReference type="EMBL" id="LQYN01000071">
    <property type="protein sequence ID" value="KYD02699.1"/>
    <property type="molecule type" value="Genomic_DNA"/>
</dbReference>
<evidence type="ECO:0000313" key="1">
    <source>
        <dbReference type="EMBL" id="KYD02699.1"/>
    </source>
</evidence>
<dbReference type="AlphaFoldDB" id="A0A150KUK1"/>
<comment type="caution">
    <text evidence="1">The sequence shown here is derived from an EMBL/GenBank/DDBJ whole genome shotgun (WGS) entry which is preliminary data.</text>
</comment>
<keyword evidence="2" id="KW-1185">Reference proteome</keyword>
<name>A0A150KUK1_9BACI</name>
<organism evidence="1 2">
    <name type="scientific">Heyndrickxia sporothermodurans</name>
    <dbReference type="NCBI Taxonomy" id="46224"/>
    <lineage>
        <taxon>Bacteria</taxon>
        <taxon>Bacillati</taxon>
        <taxon>Bacillota</taxon>
        <taxon>Bacilli</taxon>
        <taxon>Bacillales</taxon>
        <taxon>Bacillaceae</taxon>
        <taxon>Heyndrickxia</taxon>
    </lineage>
</organism>
<dbReference type="Proteomes" id="UP000075666">
    <property type="component" value="Unassembled WGS sequence"/>
</dbReference>
<dbReference type="STRING" id="46224.B4102_0294"/>
<gene>
    <name evidence="1" type="ORF">B4102_0294</name>
</gene>
<sequence length="41" mass="4665">MIGLICLIDHSNTQILLFESLISKLNELAHYFSLQKIGLFS</sequence>
<evidence type="ECO:0000313" key="2">
    <source>
        <dbReference type="Proteomes" id="UP000075666"/>
    </source>
</evidence>
<proteinExistence type="predicted"/>
<dbReference type="PATRIC" id="fig|46224.3.peg.3658"/>
<protein>
    <submittedName>
        <fullName evidence="1">Uncharacterized protein</fullName>
    </submittedName>
</protein>